<name>A0A285JNB0_9GAMM</name>
<evidence type="ECO:0000313" key="8">
    <source>
        <dbReference type="EMBL" id="SNY60816.1"/>
    </source>
</evidence>
<dbReference type="AlphaFoldDB" id="A0A285JNB0"/>
<evidence type="ECO:0000259" key="7">
    <source>
        <dbReference type="Pfam" id="PF25967"/>
    </source>
</evidence>
<keyword evidence="9" id="KW-1185">Reference proteome</keyword>
<dbReference type="PANTHER" id="PTHR30158">
    <property type="entry name" value="ACRA/E-RELATED COMPONENT OF DRUG EFFLUX TRANSPORTER"/>
    <property type="match status" value="1"/>
</dbReference>
<dbReference type="SUPFAM" id="SSF111369">
    <property type="entry name" value="HlyD-like secretion proteins"/>
    <property type="match status" value="1"/>
</dbReference>
<feature type="domain" description="Multidrug resistance protein MdtA-like C-terminal permuted SH3" evidence="7">
    <location>
        <begin position="303"/>
        <end position="365"/>
    </location>
</feature>
<dbReference type="GO" id="GO:0046677">
    <property type="term" value="P:response to antibiotic"/>
    <property type="evidence" value="ECO:0007669"/>
    <property type="project" value="TreeGrafter"/>
</dbReference>
<feature type="domain" description="Multidrug resistance protein MdtA-like alpha-helical hairpin" evidence="4">
    <location>
        <begin position="107"/>
        <end position="176"/>
    </location>
</feature>
<dbReference type="FunFam" id="2.40.420.20:FF:000001">
    <property type="entry name" value="Efflux RND transporter periplasmic adaptor subunit"/>
    <property type="match status" value="1"/>
</dbReference>
<gene>
    <name evidence="8" type="ORF">SAMN06297280_0173</name>
</gene>
<feature type="domain" description="Multidrug resistance protein MdtA-like barrel-sandwich hybrid" evidence="5">
    <location>
        <begin position="66"/>
        <end position="208"/>
    </location>
</feature>
<dbReference type="InterPro" id="IPR058624">
    <property type="entry name" value="MdtA-like_HH"/>
</dbReference>
<dbReference type="InterPro" id="IPR006143">
    <property type="entry name" value="RND_pump_MFP"/>
</dbReference>
<evidence type="ECO:0000259" key="6">
    <source>
        <dbReference type="Pfam" id="PF25944"/>
    </source>
</evidence>
<dbReference type="Gene3D" id="2.40.50.100">
    <property type="match status" value="1"/>
</dbReference>
<dbReference type="InterPro" id="IPR058625">
    <property type="entry name" value="MdtA-like_BSH"/>
</dbReference>
<reference evidence="9" key="1">
    <citation type="submission" date="2017-09" db="EMBL/GenBank/DDBJ databases">
        <authorList>
            <person name="Varghese N."/>
            <person name="Submissions S."/>
        </authorList>
    </citation>
    <scope>NUCLEOTIDE SEQUENCE [LARGE SCALE GENOMIC DNA]</scope>
    <source>
        <strain evidence="9">CGMCC 1.12461</strain>
    </source>
</reference>
<evidence type="ECO:0000313" key="9">
    <source>
        <dbReference type="Proteomes" id="UP000219353"/>
    </source>
</evidence>
<dbReference type="Proteomes" id="UP000219353">
    <property type="component" value="Unassembled WGS sequence"/>
</dbReference>
<dbReference type="Gene3D" id="2.40.30.170">
    <property type="match status" value="1"/>
</dbReference>
<evidence type="ECO:0000259" key="5">
    <source>
        <dbReference type="Pfam" id="PF25917"/>
    </source>
</evidence>
<proteinExistence type="inferred from homology"/>
<dbReference type="Gene3D" id="2.40.420.20">
    <property type="match status" value="1"/>
</dbReference>
<dbReference type="OrthoDB" id="9800613at2"/>
<dbReference type="PANTHER" id="PTHR30158:SF3">
    <property type="entry name" value="MULTIDRUG EFFLUX PUMP SUBUNIT ACRA-RELATED"/>
    <property type="match status" value="1"/>
</dbReference>
<protein>
    <submittedName>
        <fullName evidence="8">Membrane fusion protein, multidrug efflux system</fullName>
    </submittedName>
</protein>
<organism evidence="8 9">
    <name type="scientific">Arsukibacterium tuosuense</name>
    <dbReference type="NCBI Taxonomy" id="1323745"/>
    <lineage>
        <taxon>Bacteria</taxon>
        <taxon>Pseudomonadati</taxon>
        <taxon>Pseudomonadota</taxon>
        <taxon>Gammaproteobacteria</taxon>
        <taxon>Chromatiales</taxon>
        <taxon>Chromatiaceae</taxon>
        <taxon>Arsukibacterium</taxon>
    </lineage>
</organism>
<evidence type="ECO:0000256" key="1">
    <source>
        <dbReference type="ARBA" id="ARBA00004519"/>
    </source>
</evidence>
<dbReference type="Gene3D" id="1.10.287.470">
    <property type="entry name" value="Helix hairpin bin"/>
    <property type="match status" value="1"/>
</dbReference>
<dbReference type="NCBIfam" id="TIGR01730">
    <property type="entry name" value="RND_mfp"/>
    <property type="match status" value="1"/>
</dbReference>
<feature type="chain" id="PRO_5013238955" evidence="3">
    <location>
        <begin position="33"/>
        <end position="381"/>
    </location>
</feature>
<dbReference type="PROSITE" id="PS51257">
    <property type="entry name" value="PROKAR_LIPOPROTEIN"/>
    <property type="match status" value="1"/>
</dbReference>
<accession>A0A285JNB0</accession>
<dbReference type="GO" id="GO:0022857">
    <property type="term" value="F:transmembrane transporter activity"/>
    <property type="evidence" value="ECO:0007669"/>
    <property type="project" value="InterPro"/>
</dbReference>
<feature type="signal peptide" evidence="3">
    <location>
        <begin position="1"/>
        <end position="32"/>
    </location>
</feature>
<dbReference type="EMBL" id="OBEB01000011">
    <property type="protein sequence ID" value="SNY60816.1"/>
    <property type="molecule type" value="Genomic_DNA"/>
</dbReference>
<dbReference type="Pfam" id="PF25917">
    <property type="entry name" value="BSH_RND"/>
    <property type="match status" value="1"/>
</dbReference>
<dbReference type="Pfam" id="PF25967">
    <property type="entry name" value="RND-MFP_C"/>
    <property type="match status" value="1"/>
</dbReference>
<sequence length="381" mass="40213">MQVFKPWAKQLSMLAAASVLLLAGCSEPPAAAAGQGQPAPEVAVVTLSTSTVELTTELPGRTTDFRHAEIRPQVSGILQQRLFTEGQLVSAGQLLYKIDPGSYQAALSSAQAALSSAKAVQHNARLKAERIEGLLGNNVISQQDADDAEAVLMQADAAVASAEAALLTAQINLDYTDIKAPIAGQIGRSLVTEGALLTANQAQGLATIRQLDPIYVDLTQSSNKLLKLKRQLRADKRADNVQVELLLDDGSSYAEAGSLQFSEVNVDPGTGMVTLRAVFPNNNGDLLPGMFVRARLHHGTNNQALLVPQKAVSRTPKGDATVMLVNKDNQVELRPITLGKSFGQNWLVTDGLSSGEQVIVAGLQKVRPGATVTVVSAVDGE</sequence>
<evidence type="ECO:0000256" key="2">
    <source>
        <dbReference type="ARBA" id="ARBA00009477"/>
    </source>
</evidence>
<evidence type="ECO:0000256" key="3">
    <source>
        <dbReference type="SAM" id="SignalP"/>
    </source>
</evidence>
<comment type="similarity">
    <text evidence="2">Belongs to the membrane fusion protein (MFP) (TC 8.A.1) family.</text>
</comment>
<evidence type="ECO:0000259" key="4">
    <source>
        <dbReference type="Pfam" id="PF25876"/>
    </source>
</evidence>
<dbReference type="RefSeq" id="WP_097113067.1">
    <property type="nucleotide sequence ID" value="NZ_OBEB01000011.1"/>
</dbReference>
<keyword evidence="3" id="KW-0732">Signal</keyword>
<dbReference type="InterPro" id="IPR058627">
    <property type="entry name" value="MdtA-like_C"/>
</dbReference>
<dbReference type="Pfam" id="PF25876">
    <property type="entry name" value="HH_MFP_RND"/>
    <property type="match status" value="1"/>
</dbReference>
<feature type="domain" description="Multidrug resistance protein MdtA-like beta-barrel" evidence="6">
    <location>
        <begin position="213"/>
        <end position="299"/>
    </location>
</feature>
<dbReference type="Pfam" id="PF25944">
    <property type="entry name" value="Beta-barrel_RND"/>
    <property type="match status" value="1"/>
</dbReference>
<comment type="subcellular location">
    <subcellularLocation>
        <location evidence="1">Cell inner membrane</location>
        <topology evidence="1">Lipid-anchor</topology>
    </subcellularLocation>
</comment>
<dbReference type="GO" id="GO:0005886">
    <property type="term" value="C:plasma membrane"/>
    <property type="evidence" value="ECO:0007669"/>
    <property type="project" value="UniProtKB-SubCell"/>
</dbReference>
<dbReference type="InterPro" id="IPR058626">
    <property type="entry name" value="MdtA-like_b-barrel"/>
</dbReference>